<dbReference type="PANTHER" id="PTHR11706:SF33">
    <property type="entry name" value="NATURAL RESISTANCE-ASSOCIATED MACROPHAGE PROTEIN 2"/>
    <property type="match status" value="1"/>
</dbReference>
<comment type="caution">
    <text evidence="7">The sequence shown here is derived from an EMBL/GenBank/DDBJ whole genome shotgun (WGS) entry which is preliminary data.</text>
</comment>
<reference evidence="7" key="2">
    <citation type="submission" date="2023-01" db="EMBL/GenBank/DDBJ databases">
        <authorList>
            <person name="Sun Q."/>
            <person name="Evtushenko L."/>
        </authorList>
    </citation>
    <scope>NUCLEOTIDE SEQUENCE</scope>
    <source>
        <strain evidence="7">VKM Ac-1069</strain>
    </source>
</reference>
<keyword evidence="4 6" id="KW-1133">Transmembrane helix</keyword>
<comment type="similarity">
    <text evidence="6">Belongs to the NRAMP family.</text>
</comment>
<dbReference type="GO" id="GO:0046872">
    <property type="term" value="F:metal ion binding"/>
    <property type="evidence" value="ECO:0007669"/>
    <property type="project" value="UniProtKB-UniRule"/>
</dbReference>
<feature type="transmembrane region" description="Helical" evidence="6">
    <location>
        <begin position="369"/>
        <end position="390"/>
    </location>
</feature>
<name>A0A9W6L5R0_9PSEU</name>
<evidence type="ECO:0000256" key="3">
    <source>
        <dbReference type="ARBA" id="ARBA00022692"/>
    </source>
</evidence>
<dbReference type="Proteomes" id="UP001143463">
    <property type="component" value="Unassembled WGS sequence"/>
</dbReference>
<dbReference type="PANTHER" id="PTHR11706">
    <property type="entry name" value="SOLUTE CARRIER PROTEIN FAMILY 11 MEMBER"/>
    <property type="match status" value="1"/>
</dbReference>
<feature type="transmembrane region" description="Helical" evidence="6">
    <location>
        <begin position="309"/>
        <end position="327"/>
    </location>
</feature>
<evidence type="ECO:0000256" key="5">
    <source>
        <dbReference type="ARBA" id="ARBA00023136"/>
    </source>
</evidence>
<feature type="transmembrane region" description="Helical" evidence="6">
    <location>
        <begin position="333"/>
        <end position="354"/>
    </location>
</feature>
<feature type="transmembrane region" description="Helical" evidence="6">
    <location>
        <begin position="221"/>
        <end position="250"/>
    </location>
</feature>
<feature type="transmembrane region" description="Helical" evidence="6">
    <location>
        <begin position="176"/>
        <end position="200"/>
    </location>
</feature>
<sequence length="395" mass="41475">MIAGPAFVAAIAYIDPGNFATNFAAGSQYGYLLLWVIVGANLLAMLVQTLSAKLGLATGRNLAELCRERFPRPVSRGMWVQAEAVAVATDLAEVLGGAIALQLLFGIPLFTGGLITGVAAFALLALQSRGHRPFERAIVVLFVVVLVGLFATLFRVDVDGADAAHGLVPQFAGTDSLLLATGILGATVMPHVIYLHSALVQRRLRTEGPDQQRFVLRTTRLDVLIGMGSAGLINASMLLIAAAVFAGSTLTGTDTLDGVFSGLEVAVDRWAALAFAIALLASGFASSGVGTYAGQVIMQGFLRRHIPLLLRRALTLAPALVVLGIGVQPTEALVWSQVVLSFGIPFALVPLVLFTRDRDLMGPLVNRRLTTAAAVVVAALIIALNLFLLVDFATA</sequence>
<dbReference type="GO" id="GO:0005384">
    <property type="term" value="F:manganese ion transmembrane transporter activity"/>
    <property type="evidence" value="ECO:0007669"/>
    <property type="project" value="TreeGrafter"/>
</dbReference>
<dbReference type="GO" id="GO:0005886">
    <property type="term" value="C:plasma membrane"/>
    <property type="evidence" value="ECO:0007669"/>
    <property type="project" value="UniProtKB-SubCell"/>
</dbReference>
<dbReference type="GO" id="GO:0015293">
    <property type="term" value="F:symporter activity"/>
    <property type="evidence" value="ECO:0007669"/>
    <property type="project" value="UniProtKB-UniRule"/>
</dbReference>
<keyword evidence="6" id="KW-1003">Cell membrane</keyword>
<dbReference type="EMBL" id="BSFQ01000015">
    <property type="protein sequence ID" value="GLL12605.1"/>
    <property type="molecule type" value="Genomic_DNA"/>
</dbReference>
<keyword evidence="6" id="KW-0769">Symport</keyword>
<protein>
    <recommendedName>
        <fullName evidence="6">Divalent metal cation transporter MntH</fullName>
    </recommendedName>
</protein>
<evidence type="ECO:0000313" key="8">
    <source>
        <dbReference type="Proteomes" id="UP001143463"/>
    </source>
</evidence>
<keyword evidence="3 6" id="KW-0812">Transmembrane</keyword>
<feature type="transmembrane region" description="Helical" evidence="6">
    <location>
        <begin position="138"/>
        <end position="156"/>
    </location>
</feature>
<feature type="transmembrane region" description="Helical" evidence="6">
    <location>
        <begin position="32"/>
        <end position="56"/>
    </location>
</feature>
<dbReference type="AlphaFoldDB" id="A0A9W6L5R0"/>
<feature type="transmembrane region" description="Helical" evidence="6">
    <location>
        <begin position="270"/>
        <end position="297"/>
    </location>
</feature>
<evidence type="ECO:0000256" key="4">
    <source>
        <dbReference type="ARBA" id="ARBA00022989"/>
    </source>
</evidence>
<comment type="function">
    <text evidence="6">H(+)-stimulated, divalent metal cation uptake system.</text>
</comment>
<dbReference type="GO" id="GO:0015086">
    <property type="term" value="F:cadmium ion transmembrane transporter activity"/>
    <property type="evidence" value="ECO:0007669"/>
    <property type="project" value="TreeGrafter"/>
</dbReference>
<keyword evidence="6" id="KW-0406">Ion transport</keyword>
<accession>A0A9W6L5R0</accession>
<evidence type="ECO:0000256" key="1">
    <source>
        <dbReference type="ARBA" id="ARBA00004141"/>
    </source>
</evidence>
<dbReference type="PRINTS" id="PR00447">
    <property type="entry name" value="NATRESASSCMP"/>
</dbReference>
<dbReference type="Pfam" id="PF01566">
    <property type="entry name" value="Nramp"/>
    <property type="match status" value="1"/>
</dbReference>
<proteinExistence type="inferred from homology"/>
<organism evidence="7 8">
    <name type="scientific">Pseudonocardia halophobica</name>
    <dbReference type="NCBI Taxonomy" id="29401"/>
    <lineage>
        <taxon>Bacteria</taxon>
        <taxon>Bacillati</taxon>
        <taxon>Actinomycetota</taxon>
        <taxon>Actinomycetes</taxon>
        <taxon>Pseudonocardiales</taxon>
        <taxon>Pseudonocardiaceae</taxon>
        <taxon>Pseudonocardia</taxon>
    </lineage>
</organism>
<evidence type="ECO:0000313" key="7">
    <source>
        <dbReference type="EMBL" id="GLL12605.1"/>
    </source>
</evidence>
<comment type="subcellular location">
    <subcellularLocation>
        <location evidence="6">Cell membrane</location>
        <topology evidence="6">Multi-pass membrane protein</topology>
    </subcellularLocation>
    <subcellularLocation>
        <location evidence="1">Membrane</location>
        <topology evidence="1">Multi-pass membrane protein</topology>
    </subcellularLocation>
</comment>
<evidence type="ECO:0000256" key="6">
    <source>
        <dbReference type="HAMAP-Rule" id="MF_00221"/>
    </source>
</evidence>
<keyword evidence="8" id="KW-1185">Reference proteome</keyword>
<dbReference type="NCBIfam" id="TIGR01197">
    <property type="entry name" value="nramp"/>
    <property type="match status" value="1"/>
</dbReference>
<gene>
    <name evidence="7" type="primary">mntH_2</name>
    <name evidence="6" type="synonym">mntH</name>
    <name evidence="7" type="ORF">GCM10017577_37460</name>
</gene>
<dbReference type="GO" id="GO:0034755">
    <property type="term" value="P:iron ion transmembrane transport"/>
    <property type="evidence" value="ECO:0007669"/>
    <property type="project" value="TreeGrafter"/>
</dbReference>
<feature type="transmembrane region" description="Helical" evidence="6">
    <location>
        <begin position="107"/>
        <end position="126"/>
    </location>
</feature>
<evidence type="ECO:0000256" key="2">
    <source>
        <dbReference type="ARBA" id="ARBA00022448"/>
    </source>
</evidence>
<keyword evidence="5 6" id="KW-0472">Membrane</keyword>
<reference evidence="7" key="1">
    <citation type="journal article" date="2014" name="Int. J. Syst. Evol. Microbiol.">
        <title>Complete genome sequence of Corynebacterium casei LMG S-19264T (=DSM 44701T), isolated from a smear-ripened cheese.</title>
        <authorList>
            <consortium name="US DOE Joint Genome Institute (JGI-PGF)"/>
            <person name="Walter F."/>
            <person name="Albersmeier A."/>
            <person name="Kalinowski J."/>
            <person name="Ruckert C."/>
        </authorList>
    </citation>
    <scope>NUCLEOTIDE SEQUENCE</scope>
    <source>
        <strain evidence="7">VKM Ac-1069</strain>
    </source>
</reference>
<dbReference type="InterPro" id="IPR001046">
    <property type="entry name" value="NRAMP_fam"/>
</dbReference>
<dbReference type="NCBIfam" id="NF001923">
    <property type="entry name" value="PRK00701.1"/>
    <property type="match status" value="1"/>
</dbReference>
<dbReference type="NCBIfam" id="NF037982">
    <property type="entry name" value="Nramp_1"/>
    <property type="match status" value="1"/>
</dbReference>
<keyword evidence="2 6" id="KW-0813">Transport</keyword>
<dbReference type="HAMAP" id="MF_00221">
    <property type="entry name" value="NRAMP"/>
    <property type="match status" value="1"/>
</dbReference>